<dbReference type="Proteomes" id="UP000789706">
    <property type="component" value="Unassembled WGS sequence"/>
</dbReference>
<dbReference type="EMBL" id="CAJVPK010003505">
    <property type="protein sequence ID" value="CAG8627931.1"/>
    <property type="molecule type" value="Genomic_DNA"/>
</dbReference>
<evidence type="ECO:0000313" key="1">
    <source>
        <dbReference type="EMBL" id="CAG8627931.1"/>
    </source>
</evidence>
<gene>
    <name evidence="1" type="ORF">DEBURN_LOCUS10646</name>
</gene>
<keyword evidence="2" id="KW-1185">Reference proteome</keyword>
<comment type="caution">
    <text evidence="1">The sequence shown here is derived from an EMBL/GenBank/DDBJ whole genome shotgun (WGS) entry which is preliminary data.</text>
</comment>
<name>A0A9N9DAB5_9GLOM</name>
<reference evidence="1" key="1">
    <citation type="submission" date="2021-06" db="EMBL/GenBank/DDBJ databases">
        <authorList>
            <person name="Kallberg Y."/>
            <person name="Tangrot J."/>
            <person name="Rosling A."/>
        </authorList>
    </citation>
    <scope>NUCLEOTIDE SEQUENCE</scope>
    <source>
        <strain evidence="1">AZ414A</strain>
    </source>
</reference>
<proteinExistence type="predicted"/>
<protein>
    <submittedName>
        <fullName evidence="1">9523_t:CDS:1</fullName>
    </submittedName>
</protein>
<sequence length="43" mass="5192">SLEKVEKRLEQVNQKLESVFIEISFIKGYIFKFTNENNEEKKN</sequence>
<organism evidence="1 2">
    <name type="scientific">Diversispora eburnea</name>
    <dbReference type="NCBI Taxonomy" id="1213867"/>
    <lineage>
        <taxon>Eukaryota</taxon>
        <taxon>Fungi</taxon>
        <taxon>Fungi incertae sedis</taxon>
        <taxon>Mucoromycota</taxon>
        <taxon>Glomeromycotina</taxon>
        <taxon>Glomeromycetes</taxon>
        <taxon>Diversisporales</taxon>
        <taxon>Diversisporaceae</taxon>
        <taxon>Diversispora</taxon>
    </lineage>
</organism>
<dbReference type="AlphaFoldDB" id="A0A9N9DAB5"/>
<feature type="non-terminal residue" evidence="1">
    <location>
        <position position="1"/>
    </location>
</feature>
<accession>A0A9N9DAB5</accession>
<evidence type="ECO:0000313" key="2">
    <source>
        <dbReference type="Proteomes" id="UP000789706"/>
    </source>
</evidence>